<proteinExistence type="predicted"/>
<evidence type="ECO:0000256" key="1">
    <source>
        <dbReference type="SAM" id="Phobius"/>
    </source>
</evidence>
<evidence type="ECO:0000313" key="4">
    <source>
        <dbReference type="Proteomes" id="UP000663852"/>
    </source>
</evidence>
<dbReference type="Gene3D" id="3.40.50.150">
    <property type="entry name" value="Vaccinia Virus protein VP39"/>
    <property type="match status" value="1"/>
</dbReference>
<comment type="caution">
    <text evidence="3">The sequence shown here is derived from an EMBL/GenBank/DDBJ whole genome shotgun (WGS) entry which is preliminary data.</text>
</comment>
<dbReference type="AlphaFoldDB" id="A0A814A0T3"/>
<keyword evidence="1" id="KW-0472">Membrane</keyword>
<evidence type="ECO:0000259" key="2">
    <source>
        <dbReference type="Pfam" id="PF05050"/>
    </source>
</evidence>
<dbReference type="InterPro" id="IPR052514">
    <property type="entry name" value="SAM-dependent_MTase"/>
</dbReference>
<evidence type="ECO:0000313" key="3">
    <source>
        <dbReference type="EMBL" id="CAF0907679.1"/>
    </source>
</evidence>
<gene>
    <name evidence="3" type="ORF">EDS130_LOCUS10106</name>
</gene>
<dbReference type="PANTHER" id="PTHR34203">
    <property type="entry name" value="METHYLTRANSFERASE, FKBM FAMILY PROTEIN"/>
    <property type="match status" value="1"/>
</dbReference>
<reference evidence="3" key="1">
    <citation type="submission" date="2021-02" db="EMBL/GenBank/DDBJ databases">
        <authorList>
            <person name="Nowell W R."/>
        </authorList>
    </citation>
    <scope>NUCLEOTIDE SEQUENCE</scope>
</reference>
<keyword evidence="1" id="KW-0812">Transmembrane</keyword>
<feature type="transmembrane region" description="Helical" evidence="1">
    <location>
        <begin position="52"/>
        <end position="71"/>
    </location>
</feature>
<protein>
    <recommendedName>
        <fullName evidence="2">Methyltransferase FkbM domain-containing protein</fullName>
    </recommendedName>
</protein>
<sequence>MSIVGTHLFVLQTSHFKLAIDDACSCIIMIKLVYRLFRAVLFPRQMLPTSKLLLLLFIHFIGGILIGYFIANNRVMYKTNFVLTPSSIESRGALQHTHNSTSHVVIVNFSKPVNVTFKCMKTKTLLNYFNSHICVYDSQKDIYVSNSFRESTSIWEEEGVTRILRVLLRYPHLDFIDIGANIGTYTMYAAALGRFVLSIECFGPNVDRLHRAVQLADVGNRIALVHNALYTKSGEYLKLSNDALNVGGQELDAAMKPNISKSLSHNQSLSNPYVVKTIQFDDLLPVLRERGLRSAIMKVDIEGSESFVVEAGSQIFDSFDIPMVQIEWLKVRVFPKRVNILIDFFIKRNYEPRTFQCQLLAMNEVEKWPNDFCWTKKNFTFC</sequence>
<name>A0A814A0T3_ADIRI</name>
<dbReference type="Pfam" id="PF05050">
    <property type="entry name" value="Methyltransf_21"/>
    <property type="match status" value="1"/>
</dbReference>
<keyword evidence="1" id="KW-1133">Transmembrane helix</keyword>
<dbReference type="SUPFAM" id="SSF53335">
    <property type="entry name" value="S-adenosyl-L-methionine-dependent methyltransferases"/>
    <property type="match status" value="1"/>
</dbReference>
<organism evidence="3 4">
    <name type="scientific">Adineta ricciae</name>
    <name type="common">Rotifer</name>
    <dbReference type="NCBI Taxonomy" id="249248"/>
    <lineage>
        <taxon>Eukaryota</taxon>
        <taxon>Metazoa</taxon>
        <taxon>Spiralia</taxon>
        <taxon>Gnathifera</taxon>
        <taxon>Rotifera</taxon>
        <taxon>Eurotatoria</taxon>
        <taxon>Bdelloidea</taxon>
        <taxon>Adinetida</taxon>
        <taxon>Adinetidae</taxon>
        <taxon>Adineta</taxon>
    </lineage>
</organism>
<dbReference type="InterPro" id="IPR006342">
    <property type="entry name" value="FkbM_mtfrase"/>
</dbReference>
<dbReference type="Proteomes" id="UP000663852">
    <property type="component" value="Unassembled WGS sequence"/>
</dbReference>
<dbReference type="OrthoDB" id="430136at2759"/>
<dbReference type="NCBIfam" id="TIGR01444">
    <property type="entry name" value="fkbM_fam"/>
    <property type="match status" value="1"/>
</dbReference>
<feature type="domain" description="Methyltransferase FkbM" evidence="2">
    <location>
        <begin position="177"/>
        <end position="334"/>
    </location>
</feature>
<accession>A0A814A0T3</accession>
<dbReference type="EMBL" id="CAJNOJ010000034">
    <property type="protein sequence ID" value="CAF0907679.1"/>
    <property type="molecule type" value="Genomic_DNA"/>
</dbReference>
<dbReference type="InterPro" id="IPR029063">
    <property type="entry name" value="SAM-dependent_MTases_sf"/>
</dbReference>
<dbReference type="PANTHER" id="PTHR34203:SF15">
    <property type="entry name" value="SLL1173 PROTEIN"/>
    <property type="match status" value="1"/>
</dbReference>